<proteinExistence type="predicted"/>
<protein>
    <submittedName>
        <fullName evidence="1">HAD family hydrolase</fullName>
    </submittedName>
</protein>
<organism evidence="1 2">
    <name type="scientific">Candidatus Agrococcus pullicola</name>
    <dbReference type="NCBI Taxonomy" id="2838429"/>
    <lineage>
        <taxon>Bacteria</taxon>
        <taxon>Bacillati</taxon>
        <taxon>Actinomycetota</taxon>
        <taxon>Actinomycetes</taxon>
        <taxon>Micrococcales</taxon>
        <taxon>Microbacteriaceae</taxon>
        <taxon>Agrococcus</taxon>
    </lineage>
</organism>
<sequence>MTRTIVFDFDGTLAIGHGPVLAFADCVAPLAGKDYLARVKTALDEYDAGRGNHRDGYHVVGALAAEDGVAAEALSDAYSRSRDVLGTADAPVQTIDNLGEFLAGLRRHARIVLATNAPAAGIERVLNAWGVRDRFDDVRVSVGKPAGLTPIIEQALESGPVLAIGDIVEYDLAPAIALGADTALVGATAATSPASVTMRGATLTDLRPDIEAWAATAESRTPAP</sequence>
<dbReference type="Proteomes" id="UP000824005">
    <property type="component" value="Unassembled WGS sequence"/>
</dbReference>
<dbReference type="InterPro" id="IPR036412">
    <property type="entry name" value="HAD-like_sf"/>
</dbReference>
<reference evidence="1" key="2">
    <citation type="submission" date="2021-04" db="EMBL/GenBank/DDBJ databases">
        <authorList>
            <person name="Gilroy R."/>
        </authorList>
    </citation>
    <scope>NUCLEOTIDE SEQUENCE</scope>
    <source>
        <strain evidence="1">ChiGjej1B1-98</strain>
    </source>
</reference>
<gene>
    <name evidence="1" type="ORF">H9830_12355</name>
</gene>
<dbReference type="InterPro" id="IPR023214">
    <property type="entry name" value="HAD_sf"/>
</dbReference>
<dbReference type="Gene3D" id="3.40.50.1000">
    <property type="entry name" value="HAD superfamily/HAD-like"/>
    <property type="match status" value="1"/>
</dbReference>
<dbReference type="SUPFAM" id="SSF56784">
    <property type="entry name" value="HAD-like"/>
    <property type="match status" value="1"/>
</dbReference>
<reference evidence="1" key="1">
    <citation type="journal article" date="2021" name="PeerJ">
        <title>Extensive microbial diversity within the chicken gut microbiome revealed by metagenomics and culture.</title>
        <authorList>
            <person name="Gilroy R."/>
            <person name="Ravi A."/>
            <person name="Getino M."/>
            <person name="Pursley I."/>
            <person name="Horton D.L."/>
            <person name="Alikhan N.F."/>
            <person name="Baker D."/>
            <person name="Gharbi K."/>
            <person name="Hall N."/>
            <person name="Watson M."/>
            <person name="Adriaenssens E.M."/>
            <person name="Foster-Nyarko E."/>
            <person name="Jarju S."/>
            <person name="Secka A."/>
            <person name="Antonio M."/>
            <person name="Oren A."/>
            <person name="Chaudhuri R.R."/>
            <person name="La Ragione R."/>
            <person name="Hildebrand F."/>
            <person name="Pallen M.J."/>
        </authorList>
    </citation>
    <scope>NUCLEOTIDE SEQUENCE</scope>
    <source>
        <strain evidence="1">ChiGjej1B1-98</strain>
    </source>
</reference>
<comment type="caution">
    <text evidence="1">The sequence shown here is derived from an EMBL/GenBank/DDBJ whole genome shotgun (WGS) entry which is preliminary data.</text>
</comment>
<dbReference type="AlphaFoldDB" id="A0A9D2CA85"/>
<dbReference type="EMBL" id="DXDC01000373">
    <property type="protein sequence ID" value="HIY67052.1"/>
    <property type="molecule type" value="Genomic_DNA"/>
</dbReference>
<evidence type="ECO:0000313" key="2">
    <source>
        <dbReference type="Proteomes" id="UP000824005"/>
    </source>
</evidence>
<accession>A0A9D2CA85</accession>
<dbReference type="Pfam" id="PF00702">
    <property type="entry name" value="Hydrolase"/>
    <property type="match status" value="1"/>
</dbReference>
<name>A0A9D2CA85_9MICO</name>
<evidence type="ECO:0000313" key="1">
    <source>
        <dbReference type="EMBL" id="HIY67052.1"/>
    </source>
</evidence>
<keyword evidence="1" id="KW-0378">Hydrolase</keyword>
<dbReference type="GO" id="GO:0016787">
    <property type="term" value="F:hydrolase activity"/>
    <property type="evidence" value="ECO:0007669"/>
    <property type="project" value="UniProtKB-KW"/>
</dbReference>